<evidence type="ECO:0000313" key="2">
    <source>
        <dbReference type="Proteomes" id="UP001055439"/>
    </source>
</evidence>
<dbReference type="Proteomes" id="UP001055439">
    <property type="component" value="Chromosome 5"/>
</dbReference>
<accession>A0A9E7K6A6</accession>
<gene>
    <name evidence="1" type="ORF">MUK42_32908</name>
</gene>
<organism evidence="1 2">
    <name type="scientific">Musa troglodytarum</name>
    <name type="common">fe'i banana</name>
    <dbReference type="NCBI Taxonomy" id="320322"/>
    <lineage>
        <taxon>Eukaryota</taxon>
        <taxon>Viridiplantae</taxon>
        <taxon>Streptophyta</taxon>
        <taxon>Embryophyta</taxon>
        <taxon>Tracheophyta</taxon>
        <taxon>Spermatophyta</taxon>
        <taxon>Magnoliopsida</taxon>
        <taxon>Liliopsida</taxon>
        <taxon>Zingiberales</taxon>
        <taxon>Musaceae</taxon>
        <taxon>Musa</taxon>
    </lineage>
</organism>
<protein>
    <submittedName>
        <fullName evidence="1">Uncharacterized protein</fullName>
    </submittedName>
</protein>
<proteinExistence type="predicted"/>
<evidence type="ECO:0000313" key="1">
    <source>
        <dbReference type="EMBL" id="URE06064.1"/>
    </source>
</evidence>
<dbReference type="AlphaFoldDB" id="A0A9E7K6A6"/>
<keyword evidence="2" id="KW-1185">Reference proteome</keyword>
<name>A0A9E7K6A6_9LILI</name>
<feature type="non-terminal residue" evidence="1">
    <location>
        <position position="1"/>
    </location>
</feature>
<reference evidence="1" key="1">
    <citation type="submission" date="2022-05" db="EMBL/GenBank/DDBJ databases">
        <title>The Musa troglodytarum L. genome provides insights into the mechanism of non-climacteric behaviour and enrichment of carotenoids.</title>
        <authorList>
            <person name="Wang J."/>
        </authorList>
    </citation>
    <scope>NUCLEOTIDE SEQUENCE</scope>
    <source>
        <tissue evidence="1">Leaf</tissue>
    </source>
</reference>
<sequence length="57" mass="6676">AHRRLSSPRVLRRTLARRRLRFFVVRRAQFSSSRLRVLRSIRLPPSSLLPGSIARVP</sequence>
<dbReference type="EMBL" id="CP097507">
    <property type="protein sequence ID" value="URE06064.1"/>
    <property type="molecule type" value="Genomic_DNA"/>
</dbReference>